<keyword evidence="2" id="KW-0274">FAD</keyword>
<evidence type="ECO:0000313" key="5">
    <source>
        <dbReference type="EMBL" id="ADH91504.1"/>
    </source>
</evidence>
<dbReference type="Pfam" id="PF00941">
    <property type="entry name" value="FAD_binding_5"/>
    <property type="match status" value="1"/>
</dbReference>
<protein>
    <submittedName>
        <fullName evidence="5">Carbon-monoxide dehydrogenase (Acceptor)</fullName>
        <ecNumber evidence="5">1.2.99.2</ecNumber>
    </submittedName>
</protein>
<dbReference type="InterPro" id="IPR016166">
    <property type="entry name" value="FAD-bd_PCMH"/>
</dbReference>
<evidence type="ECO:0000313" key="6">
    <source>
        <dbReference type="Proteomes" id="UP000006633"/>
    </source>
</evidence>
<dbReference type="HOGENOM" id="CLU_058050_3_1_5"/>
<dbReference type="STRING" id="639283.Snov_4236"/>
<dbReference type="PROSITE" id="PS51387">
    <property type="entry name" value="FAD_PCMH"/>
    <property type="match status" value="1"/>
</dbReference>
<dbReference type="AlphaFoldDB" id="D7A1S9"/>
<dbReference type="InterPro" id="IPR051312">
    <property type="entry name" value="Diverse_Substr_Oxidored"/>
</dbReference>
<dbReference type="EMBL" id="CP002026">
    <property type="protein sequence ID" value="ADH91504.1"/>
    <property type="molecule type" value="Genomic_DNA"/>
</dbReference>
<dbReference type="eggNOG" id="COG1319">
    <property type="taxonomic scope" value="Bacteria"/>
</dbReference>
<dbReference type="Gene3D" id="3.30.465.10">
    <property type="match status" value="1"/>
</dbReference>
<dbReference type="KEGG" id="sno:Snov_4236"/>
<dbReference type="OrthoDB" id="9793944at2"/>
<reference evidence="5 6" key="1">
    <citation type="journal article" date="2012" name="Stand. Genomic Sci.">
        <title>Complete genome sequence of the facultatively chemolithoautotrophic and methylotrophic alpha Proteobacterium Starkeya novella type strain (ATCC 8093(T)).</title>
        <authorList>
            <person name="Kappler U."/>
            <person name="Davenport K."/>
            <person name="Beatson S."/>
            <person name="Lucas S."/>
            <person name="Lapidus A."/>
            <person name="Copeland A."/>
            <person name="Berry K.W."/>
            <person name="Glavina Del Rio T."/>
            <person name="Hammon N."/>
            <person name="Dalin E."/>
            <person name="Tice H."/>
            <person name="Pitluck S."/>
            <person name="Richardson P."/>
            <person name="Bruce D."/>
            <person name="Goodwin L.A."/>
            <person name="Han C."/>
            <person name="Tapia R."/>
            <person name="Detter J.C."/>
            <person name="Chang Y.J."/>
            <person name="Jeffries C.D."/>
            <person name="Land M."/>
            <person name="Hauser L."/>
            <person name="Kyrpides N.C."/>
            <person name="Goker M."/>
            <person name="Ivanova N."/>
            <person name="Klenk H.P."/>
            <person name="Woyke T."/>
        </authorList>
    </citation>
    <scope>NUCLEOTIDE SEQUENCE [LARGE SCALE GENOMIC DNA]</scope>
    <source>
        <strain evidence="6">ATCC 8093 / DSM 506 / JCM 20403 / CCM 1077 / IAM 12100 / NBRC 12443 / NCIMB 10456</strain>
    </source>
</reference>
<name>D7A1S9_ANCN5</name>
<keyword evidence="3 5" id="KW-0560">Oxidoreductase</keyword>
<dbReference type="InterPro" id="IPR036318">
    <property type="entry name" value="FAD-bd_PCMH-like_sf"/>
</dbReference>
<dbReference type="InterPro" id="IPR016169">
    <property type="entry name" value="FAD-bd_PCMH_sub2"/>
</dbReference>
<dbReference type="RefSeq" id="WP_013169004.1">
    <property type="nucleotide sequence ID" value="NC_014217.1"/>
</dbReference>
<dbReference type="SUPFAM" id="SSF56176">
    <property type="entry name" value="FAD-binding/transporter-associated domain-like"/>
    <property type="match status" value="1"/>
</dbReference>
<keyword evidence="1" id="KW-0285">Flavoprotein</keyword>
<dbReference type="Proteomes" id="UP000006633">
    <property type="component" value="Chromosome"/>
</dbReference>
<evidence type="ECO:0000259" key="4">
    <source>
        <dbReference type="PROSITE" id="PS51387"/>
    </source>
</evidence>
<accession>D7A1S9</accession>
<dbReference type="GO" id="GO:0016491">
    <property type="term" value="F:oxidoreductase activity"/>
    <property type="evidence" value="ECO:0007669"/>
    <property type="project" value="UniProtKB-KW"/>
</dbReference>
<evidence type="ECO:0000256" key="3">
    <source>
        <dbReference type="ARBA" id="ARBA00023002"/>
    </source>
</evidence>
<organism evidence="5 6">
    <name type="scientific">Ancylobacter novellus (strain ATCC 8093 / DSM 506 / JCM 20403 / CCM 1077 / IAM 12100 / NBRC 12443 / NCIMB 10456)</name>
    <name type="common">Starkeya novella</name>
    <dbReference type="NCBI Taxonomy" id="639283"/>
    <lineage>
        <taxon>Bacteria</taxon>
        <taxon>Pseudomonadati</taxon>
        <taxon>Pseudomonadota</taxon>
        <taxon>Alphaproteobacteria</taxon>
        <taxon>Hyphomicrobiales</taxon>
        <taxon>Xanthobacteraceae</taxon>
        <taxon>Ancylobacter</taxon>
    </lineage>
</organism>
<feature type="domain" description="FAD-binding PCMH-type" evidence="4">
    <location>
        <begin position="1"/>
        <end position="177"/>
    </location>
</feature>
<dbReference type="PANTHER" id="PTHR42659">
    <property type="entry name" value="XANTHINE DEHYDROGENASE SUBUNIT C-RELATED"/>
    <property type="match status" value="1"/>
</dbReference>
<proteinExistence type="predicted"/>
<evidence type="ECO:0000256" key="2">
    <source>
        <dbReference type="ARBA" id="ARBA00022827"/>
    </source>
</evidence>
<dbReference type="GO" id="GO:0071949">
    <property type="term" value="F:FAD binding"/>
    <property type="evidence" value="ECO:0007669"/>
    <property type="project" value="InterPro"/>
</dbReference>
<sequence length="279" mass="29831">MKPVRFDYERPADLDAAVALLQDDSLSIKLLAGGQSLGPMLNMRLVQPDLLVDISALDALRRVDERADEIIVGACVTHADFEDRRVPDVTAGALPGVARGIAYRAVRNRGTVGGSLTHADPSADWISILSAVGAGVTLRGASGLREVRVQDYILGALSADLQPGEILEAVRIPRCGPRTRWGYYKSCRKTGEFAQAIGAVFFDPDRDLCRAVIGATEARPIVLDDARPLFGGSLHDFTTATFDADAVSDAITAAGMSDPLDRRTHVVALRRAVQQAEAA</sequence>
<dbReference type="EC" id="1.2.99.2" evidence="5"/>
<dbReference type="InterPro" id="IPR016167">
    <property type="entry name" value="FAD-bd_PCMH_sub1"/>
</dbReference>
<evidence type="ECO:0000256" key="1">
    <source>
        <dbReference type="ARBA" id="ARBA00022630"/>
    </source>
</evidence>
<dbReference type="PANTHER" id="PTHR42659:SF2">
    <property type="entry name" value="XANTHINE DEHYDROGENASE SUBUNIT C-RELATED"/>
    <property type="match status" value="1"/>
</dbReference>
<keyword evidence="6" id="KW-1185">Reference proteome</keyword>
<dbReference type="Gene3D" id="3.30.43.10">
    <property type="entry name" value="Uridine Diphospho-n-acetylenolpyruvylglucosamine Reductase, domain 2"/>
    <property type="match status" value="1"/>
</dbReference>
<dbReference type="InterPro" id="IPR002346">
    <property type="entry name" value="Mopterin_DH_FAD-bd"/>
</dbReference>
<gene>
    <name evidence="5" type="ordered locus">Snov_4236</name>
</gene>